<protein>
    <submittedName>
        <fullName evidence="5">Polar amino acid transport system substrate-binding protein</fullName>
    </submittedName>
</protein>
<gene>
    <name evidence="5" type="ORF">JGI4_02136</name>
    <name evidence="4" type="ORF">JGI8_00985</name>
</gene>
<dbReference type="AlphaFoldDB" id="A0A0N7MS27"/>
<proteinExistence type="predicted"/>
<sequence>MFQIVQYQKTGKISVEDLPDIKMFPGGILVQNYYSLISAGTERTSVKTAQASLFGKAKMRPDLVKQVLENIKREGLIATYKKVMNRLDNYKELGYSSAGIVLASNVDEFKPSDRVACAGYAYHSELIFVPKNLAVKVPDNVSLEEASFIAIGAIALQGIRQAKINLGENVVVIGLGLIGLVTVQLLKASGCRVIGTDISERNFNLAREFGCDEVALFDSYIEKVVESFTKGYGADAIIITTATNSNEPIEKAISFARKKGRVVVVGVTGMDIPRTGFYEKELEITISCSYGPGRYEIDYEQKGIDYPFGYVRWTEKRNMEAVIQLLSEGKISFSRLITHKIPVEEGLKAYDLITGKIDEPYIGILIEYNKEPKKEFVRIRKNIKGENKISDIVVGFIGAGNFAQSYLLPYLKDKVTLKNVATRKPINAKSVAEKFGFIEYSSDPSVIFEDKNINTVFIVTHHDSHGFYVKEALKYGKNIFVEKPLTVREDELYEIKKLYDESNVHLMVGFNRRFSKQFGLIKDFISKSRDPIVINYRINAGSVSPNSWLQDWEQGGRIIGEACHFIDIFDYLIDSEPVSVYAVSSDSNNSKRLEENVVVTISYNNGSVANLLYLSNGSNSLPKEYCEVFSGGLVAVMDDFKRVILYSAGKKKKVKFNTGKGHKEEVEHFLKVLRGEEKPKLSFDSIYKTTFLTFKIIESYQNRAVIYL</sequence>
<evidence type="ECO:0000313" key="4">
    <source>
        <dbReference type="EMBL" id="CUS86275.1"/>
    </source>
</evidence>
<dbReference type="Gene3D" id="3.40.50.720">
    <property type="entry name" value="NAD(P)-binding Rossmann-like Domain"/>
    <property type="match status" value="2"/>
</dbReference>
<reference evidence="4 7" key="1">
    <citation type="submission" date="2015-11" db="EMBL/GenBank/DDBJ databases">
        <authorList>
            <person name="Varghese N."/>
        </authorList>
    </citation>
    <scope>NUCLEOTIDE SEQUENCE [LARGE SCALE GENOMIC DNA]</scope>
    <source>
        <strain evidence="4 7">JGI-8</strain>
    </source>
</reference>
<dbReference type="CDD" id="cd08255">
    <property type="entry name" value="2-desacetyl-2-hydroxyethyl_bacteriochlorophyllide_like"/>
    <property type="match status" value="1"/>
</dbReference>
<evidence type="ECO:0000259" key="1">
    <source>
        <dbReference type="Pfam" id="PF00107"/>
    </source>
</evidence>
<dbReference type="Pfam" id="PF22725">
    <property type="entry name" value="GFO_IDH_MocA_C3"/>
    <property type="match status" value="1"/>
</dbReference>
<dbReference type="Gene3D" id="3.90.180.10">
    <property type="entry name" value="Medium-chain alcohol dehydrogenases, catalytic domain"/>
    <property type="match status" value="1"/>
</dbReference>
<reference evidence="5 6" key="2">
    <citation type="submission" date="2015-11" db="EMBL/GenBank/DDBJ databases">
        <authorList>
            <person name="Zhang Y."/>
            <person name="Guo Z."/>
        </authorList>
    </citation>
    <scope>NUCLEOTIDE SEQUENCE [LARGE SCALE GENOMIC DNA]</scope>
    <source>
        <strain evidence="5">JGI-4</strain>
    </source>
</reference>
<accession>A0A0P1LZW2</accession>
<accession>A0A0P1MDI3</accession>
<evidence type="ECO:0000313" key="7">
    <source>
        <dbReference type="Proteomes" id="UP000182200"/>
    </source>
</evidence>
<dbReference type="SUPFAM" id="SSF55347">
    <property type="entry name" value="Glyceraldehyde-3-phosphate dehydrogenase-like, C-terminal domain"/>
    <property type="match status" value="1"/>
</dbReference>
<feature type="domain" description="Alcohol dehydrogenase-like C-terminal" evidence="1">
    <location>
        <begin position="178"/>
        <end position="294"/>
    </location>
</feature>
<dbReference type="Gene3D" id="3.30.360.10">
    <property type="entry name" value="Dihydrodipicolinate Reductase, domain 2"/>
    <property type="match status" value="1"/>
</dbReference>
<dbReference type="PANTHER" id="PTHR43377">
    <property type="entry name" value="BILIVERDIN REDUCTASE A"/>
    <property type="match status" value="1"/>
</dbReference>
<accession>A0A0P1NTI7</accession>
<dbReference type="STRING" id="1633631.GCA_001442925_02129"/>
<dbReference type="InterPro" id="IPR036291">
    <property type="entry name" value="NAD(P)-bd_dom_sf"/>
</dbReference>
<dbReference type="GO" id="GO:0000166">
    <property type="term" value="F:nucleotide binding"/>
    <property type="evidence" value="ECO:0007669"/>
    <property type="project" value="InterPro"/>
</dbReference>
<evidence type="ECO:0000313" key="6">
    <source>
        <dbReference type="Proteomes" id="UP000182011"/>
    </source>
</evidence>
<dbReference type="InterPro" id="IPR055170">
    <property type="entry name" value="GFO_IDH_MocA-like_dom"/>
</dbReference>
<evidence type="ECO:0000313" key="5">
    <source>
        <dbReference type="EMBL" id="CUU08612.1"/>
    </source>
</evidence>
<feature type="domain" description="Gfo/Idh/MocA-like oxidoreductase N-terminal" evidence="2">
    <location>
        <begin position="394"/>
        <end position="510"/>
    </location>
</feature>
<dbReference type="SUPFAM" id="SSF50129">
    <property type="entry name" value="GroES-like"/>
    <property type="match status" value="1"/>
</dbReference>
<dbReference type="InterPro" id="IPR013149">
    <property type="entry name" value="ADH-like_C"/>
</dbReference>
<dbReference type="EMBL" id="CZVI01000010">
    <property type="protein sequence ID" value="CUS86275.1"/>
    <property type="molecule type" value="Genomic_DNA"/>
</dbReference>
<accession>A0A0P1LCY8</accession>
<name>A0A0N7MS27_9BACT</name>
<accession>A0A0P1P5Z8</accession>
<dbReference type="InterPro" id="IPR051450">
    <property type="entry name" value="Gfo/Idh/MocA_Oxidoreductases"/>
</dbReference>
<keyword evidence="7" id="KW-1185">Reference proteome</keyword>
<dbReference type="RefSeq" id="WP_047133290.1">
    <property type="nucleotide sequence ID" value="NZ_CZVI01000010.1"/>
</dbReference>
<accession>A0A0N7MS27</accession>
<dbReference type="SUPFAM" id="SSF51735">
    <property type="entry name" value="NAD(P)-binding Rossmann-fold domains"/>
    <property type="match status" value="2"/>
</dbReference>
<evidence type="ECO:0000259" key="3">
    <source>
        <dbReference type="Pfam" id="PF22725"/>
    </source>
</evidence>
<dbReference type="Proteomes" id="UP000182200">
    <property type="component" value="Unassembled WGS sequence"/>
</dbReference>
<dbReference type="EMBL" id="FAOP01000010">
    <property type="protein sequence ID" value="CUU08612.1"/>
    <property type="molecule type" value="Genomic_DNA"/>
</dbReference>
<dbReference type="InterPro" id="IPR011032">
    <property type="entry name" value="GroES-like_sf"/>
</dbReference>
<dbReference type="Pfam" id="PF01408">
    <property type="entry name" value="GFO_IDH_MocA"/>
    <property type="match status" value="1"/>
</dbReference>
<dbReference type="PANTHER" id="PTHR43377:SF1">
    <property type="entry name" value="BILIVERDIN REDUCTASE A"/>
    <property type="match status" value="1"/>
</dbReference>
<evidence type="ECO:0000259" key="2">
    <source>
        <dbReference type="Pfam" id="PF01408"/>
    </source>
</evidence>
<dbReference type="InterPro" id="IPR000683">
    <property type="entry name" value="Gfo/Idh/MocA-like_OxRdtase_N"/>
</dbReference>
<feature type="domain" description="GFO/IDH/MocA-like oxidoreductase" evidence="3">
    <location>
        <begin position="541"/>
        <end position="611"/>
    </location>
</feature>
<organism evidence="5 6">
    <name type="scientific">Candidatus Kryptonium thompsonii</name>
    <dbReference type="NCBI Taxonomy" id="1633631"/>
    <lineage>
        <taxon>Bacteria</taxon>
        <taxon>Pseudomonadati</taxon>
        <taxon>Candidatus Kryptoniota</taxon>
        <taxon>Candidatus Kryptonium</taxon>
    </lineage>
</organism>
<accession>A0A0P1LYB7</accession>
<accession>A0A0S4NBU8</accession>
<dbReference type="Proteomes" id="UP000182011">
    <property type="component" value="Unassembled WGS sequence"/>
</dbReference>
<dbReference type="Pfam" id="PF00107">
    <property type="entry name" value="ADH_zinc_N"/>
    <property type="match status" value="1"/>
</dbReference>